<dbReference type="EMBL" id="MU827219">
    <property type="protein sequence ID" value="KAJ7367421.1"/>
    <property type="molecule type" value="Genomic_DNA"/>
</dbReference>
<dbReference type="InterPro" id="IPR013783">
    <property type="entry name" value="Ig-like_fold"/>
</dbReference>
<keyword evidence="3" id="KW-1185">Reference proteome</keyword>
<dbReference type="OrthoDB" id="6022720at2759"/>
<evidence type="ECO:0000313" key="2">
    <source>
        <dbReference type="EMBL" id="KAJ7367421.1"/>
    </source>
</evidence>
<evidence type="ECO:0000259" key="1">
    <source>
        <dbReference type="PROSITE" id="PS50835"/>
    </source>
</evidence>
<reference evidence="2" key="1">
    <citation type="submission" date="2023-01" db="EMBL/GenBank/DDBJ databases">
        <title>Genome assembly of the deep-sea coral Lophelia pertusa.</title>
        <authorList>
            <person name="Herrera S."/>
            <person name="Cordes E."/>
        </authorList>
    </citation>
    <scope>NUCLEOTIDE SEQUENCE</scope>
    <source>
        <strain evidence="2">USNM1676648</strain>
        <tissue evidence="2">Polyp</tissue>
    </source>
</reference>
<name>A0A9W9YTV3_9CNID</name>
<organism evidence="2 3">
    <name type="scientific">Desmophyllum pertusum</name>
    <dbReference type="NCBI Taxonomy" id="174260"/>
    <lineage>
        <taxon>Eukaryota</taxon>
        <taxon>Metazoa</taxon>
        <taxon>Cnidaria</taxon>
        <taxon>Anthozoa</taxon>
        <taxon>Hexacorallia</taxon>
        <taxon>Scleractinia</taxon>
        <taxon>Caryophylliina</taxon>
        <taxon>Caryophylliidae</taxon>
        <taxon>Desmophyllum</taxon>
    </lineage>
</organism>
<sequence length="194" mass="22521">NPSSTRLTTDKVNAVVRGNGRIALTCVTDANPPPTQYQFYRDGVYLRTSFTGKHVIQKARHYDAGLYQCVPINSLGTGTNSSVRVYVNGELHRRESLKESATKFVPVEKIHFTRQLRLIKVLAKRHRADETQKDQSCMMAYVSGQFVLSRLLNIFRILSWYLGYTCYRLDRLRDRLGPVEFDVKYFYKRDLQFL</sequence>
<dbReference type="SUPFAM" id="SSF48726">
    <property type="entry name" value="Immunoglobulin"/>
    <property type="match status" value="1"/>
</dbReference>
<gene>
    <name evidence="2" type="primary">CD22</name>
    <name evidence="2" type="ORF">OS493_040493</name>
</gene>
<dbReference type="InterPro" id="IPR007110">
    <property type="entry name" value="Ig-like_dom"/>
</dbReference>
<evidence type="ECO:0000313" key="3">
    <source>
        <dbReference type="Proteomes" id="UP001163046"/>
    </source>
</evidence>
<dbReference type="InterPro" id="IPR036179">
    <property type="entry name" value="Ig-like_dom_sf"/>
</dbReference>
<protein>
    <submittedName>
        <fullName evidence="2">B-cell receptor cd22</fullName>
    </submittedName>
</protein>
<dbReference type="AlphaFoldDB" id="A0A9W9YTV3"/>
<comment type="caution">
    <text evidence="2">The sequence shown here is derived from an EMBL/GenBank/DDBJ whole genome shotgun (WGS) entry which is preliminary data.</text>
</comment>
<dbReference type="Gene3D" id="2.60.40.10">
    <property type="entry name" value="Immunoglobulins"/>
    <property type="match status" value="1"/>
</dbReference>
<dbReference type="PROSITE" id="PS50835">
    <property type="entry name" value="IG_LIKE"/>
    <property type="match status" value="1"/>
</dbReference>
<feature type="domain" description="Ig-like" evidence="1">
    <location>
        <begin position="2"/>
        <end position="86"/>
    </location>
</feature>
<feature type="non-terminal residue" evidence="2">
    <location>
        <position position="1"/>
    </location>
</feature>
<accession>A0A9W9YTV3</accession>
<dbReference type="Pfam" id="PF13895">
    <property type="entry name" value="Ig_2"/>
    <property type="match status" value="1"/>
</dbReference>
<proteinExistence type="predicted"/>
<keyword evidence="2" id="KW-0675">Receptor</keyword>
<dbReference type="Proteomes" id="UP001163046">
    <property type="component" value="Unassembled WGS sequence"/>
</dbReference>